<dbReference type="EMBL" id="MG869621">
    <property type="protein sequence ID" value="AWD72271.1"/>
    <property type="molecule type" value="Genomic_DNA"/>
</dbReference>
<reference evidence="2" key="1">
    <citation type="submission" date="2018-01" db="EMBL/GenBank/DDBJ databases">
        <title>Plasmids of psychrophilic Polaromonas spp. isolated from Arctic and Antarctic glaciers.</title>
        <authorList>
            <person name="Dziewit L."/>
            <person name="Ciok A."/>
        </authorList>
    </citation>
    <scope>NUCLEOTIDE SEQUENCE</scope>
    <source>
        <plasmid evidence="2">pH8NP1</plasmid>
    </source>
</reference>
<protein>
    <submittedName>
        <fullName evidence="2">Uncharacterized protein</fullName>
    </submittedName>
</protein>
<keyword evidence="2" id="KW-0614">Plasmid</keyword>
<dbReference type="RefSeq" id="WP_181374946.1">
    <property type="nucleotide sequence ID" value="NZ_MG869621.1"/>
</dbReference>
<evidence type="ECO:0000256" key="1">
    <source>
        <dbReference type="SAM" id="MobiDB-lite"/>
    </source>
</evidence>
<proteinExistence type="predicted"/>
<feature type="compositionally biased region" description="Basic and acidic residues" evidence="1">
    <location>
        <begin position="16"/>
        <end position="26"/>
    </location>
</feature>
<name>A0A2S1FID0_9BURK</name>
<gene>
    <name evidence="2" type="ORF">pH8NP1_p010</name>
</gene>
<accession>A0A2S1FID0</accession>
<evidence type="ECO:0000313" key="2">
    <source>
        <dbReference type="EMBL" id="AWD72271.1"/>
    </source>
</evidence>
<feature type="compositionally biased region" description="Basic residues" evidence="1">
    <location>
        <begin position="1"/>
        <end position="12"/>
    </location>
</feature>
<organism evidence="2">
    <name type="scientific">Polaromonas sp. H8N</name>
    <dbReference type="NCBI Taxonomy" id="1840297"/>
    <lineage>
        <taxon>Bacteria</taxon>
        <taxon>Pseudomonadati</taxon>
        <taxon>Pseudomonadota</taxon>
        <taxon>Betaproteobacteria</taxon>
        <taxon>Burkholderiales</taxon>
        <taxon>Comamonadaceae</taxon>
        <taxon>Polaromonas</taxon>
    </lineage>
</organism>
<dbReference type="AlphaFoldDB" id="A0A2S1FID0"/>
<feature type="region of interest" description="Disordered" evidence="1">
    <location>
        <begin position="1"/>
        <end position="26"/>
    </location>
</feature>
<sequence length="204" mass="22427">MVTKKTTPKKAPARPSADKPKRPEPHEIVLSSNALNAAVMSSWSKFAGDVDLQALADDLGEQTRKVQDGDMRPIEGMLFRQAKTLETMFTSLSRRAAAQENLKQFQTHLTLAMKAQAQCRATLEALAEIKNPKPVTFVKQANMAQGHQQVNNTYARASSSDGIPSSPVENFQSEPNKLLAEQNAWSVKPVTMKNQAEIKKGVIL</sequence>
<geneLocation type="plasmid" evidence="2">
    <name>pH8NP1</name>
</geneLocation>